<organism evidence="1 2">
    <name type="scientific">Vespula pensylvanica</name>
    <name type="common">Western yellow jacket</name>
    <name type="synonym">Wasp</name>
    <dbReference type="NCBI Taxonomy" id="30213"/>
    <lineage>
        <taxon>Eukaryota</taxon>
        <taxon>Metazoa</taxon>
        <taxon>Ecdysozoa</taxon>
        <taxon>Arthropoda</taxon>
        <taxon>Hexapoda</taxon>
        <taxon>Insecta</taxon>
        <taxon>Pterygota</taxon>
        <taxon>Neoptera</taxon>
        <taxon>Endopterygota</taxon>
        <taxon>Hymenoptera</taxon>
        <taxon>Apocrita</taxon>
        <taxon>Aculeata</taxon>
        <taxon>Vespoidea</taxon>
        <taxon>Vespidae</taxon>
        <taxon>Vespinae</taxon>
        <taxon>Vespula</taxon>
    </lineage>
</organism>
<name>A0A834UAJ2_VESPE</name>
<accession>A0A834UAJ2</accession>
<evidence type="ECO:0000313" key="1">
    <source>
        <dbReference type="EMBL" id="KAF7425803.1"/>
    </source>
</evidence>
<sequence>MSLLEDAREYLNAQGNRVIEVNAIGTLFRSTIPVFFPSTLPVVNDAVTGPTVTKYLPLEGEIKARQFLLAGVQSSQGEEKMIPTVVKMSKSVEPTLPPPVDNRFIVARCSRKYERASHAVVGGKWGSCMTWLEEKRVGIFGKHPIDLLANGITVHDP</sequence>
<dbReference type="Proteomes" id="UP000600918">
    <property type="component" value="Unassembled WGS sequence"/>
</dbReference>
<proteinExistence type="predicted"/>
<gene>
    <name evidence="1" type="ORF">H0235_008241</name>
</gene>
<dbReference type="AlphaFoldDB" id="A0A834UAJ2"/>
<protein>
    <submittedName>
        <fullName evidence="1">Uncharacterized protein</fullName>
    </submittedName>
</protein>
<reference evidence="1" key="1">
    <citation type="journal article" date="2020" name="G3 (Bethesda)">
        <title>High-Quality Assemblies for Three Invasive Social Wasps from the &lt;i&gt;Vespula&lt;/i&gt; Genus.</title>
        <authorList>
            <person name="Harrop T.W.R."/>
            <person name="Guhlin J."/>
            <person name="McLaughlin G.M."/>
            <person name="Permina E."/>
            <person name="Stockwell P."/>
            <person name="Gilligan J."/>
            <person name="Le Lec M.F."/>
            <person name="Gruber M.A.M."/>
            <person name="Quinn O."/>
            <person name="Lovegrove M."/>
            <person name="Duncan E.J."/>
            <person name="Remnant E.J."/>
            <person name="Van Eeckhoven J."/>
            <person name="Graham B."/>
            <person name="Knapp R.A."/>
            <person name="Langford K.W."/>
            <person name="Kronenberg Z."/>
            <person name="Press M.O."/>
            <person name="Eacker S.M."/>
            <person name="Wilson-Rankin E.E."/>
            <person name="Purcell J."/>
            <person name="Lester P.J."/>
            <person name="Dearden P.K."/>
        </authorList>
    </citation>
    <scope>NUCLEOTIDE SEQUENCE</scope>
    <source>
        <strain evidence="1">Volc-1</strain>
    </source>
</reference>
<keyword evidence="2" id="KW-1185">Reference proteome</keyword>
<dbReference type="EMBL" id="JACSDY010000006">
    <property type="protein sequence ID" value="KAF7425803.1"/>
    <property type="molecule type" value="Genomic_DNA"/>
</dbReference>
<comment type="caution">
    <text evidence="1">The sequence shown here is derived from an EMBL/GenBank/DDBJ whole genome shotgun (WGS) entry which is preliminary data.</text>
</comment>
<evidence type="ECO:0000313" key="2">
    <source>
        <dbReference type="Proteomes" id="UP000600918"/>
    </source>
</evidence>